<dbReference type="AlphaFoldDB" id="T2GCQ6"/>
<organism evidence="2 3">
    <name type="scientific">Megalodesulfovibrio gigas (strain ATCC 19364 / DSM 1382 / NCIMB 9332 / VKM B-1759)</name>
    <name type="common">Desulfovibrio gigas</name>
    <dbReference type="NCBI Taxonomy" id="1121448"/>
    <lineage>
        <taxon>Bacteria</taxon>
        <taxon>Pseudomonadati</taxon>
        <taxon>Thermodesulfobacteriota</taxon>
        <taxon>Desulfovibrionia</taxon>
        <taxon>Desulfovibrionales</taxon>
        <taxon>Desulfovibrionaceae</taxon>
        <taxon>Megalodesulfovibrio</taxon>
    </lineage>
</organism>
<dbReference type="Proteomes" id="UP000016587">
    <property type="component" value="Chromosome"/>
</dbReference>
<gene>
    <name evidence="2" type="ORF">DGI_2209</name>
</gene>
<dbReference type="EMBL" id="CP006585">
    <property type="protein sequence ID" value="AGW13964.1"/>
    <property type="molecule type" value="Genomic_DNA"/>
</dbReference>
<accession>T2GCQ6</accession>
<dbReference type="InterPro" id="IPR030888">
    <property type="entry name" value="Put_ccm"/>
</dbReference>
<protein>
    <recommendedName>
        <fullName evidence="4">CcmD family protein</fullName>
    </recommendedName>
</protein>
<dbReference type="PATRIC" id="fig|1121448.10.peg.2161"/>
<keyword evidence="3" id="KW-1185">Reference proteome</keyword>
<keyword evidence="1" id="KW-0812">Transmembrane</keyword>
<feature type="transmembrane region" description="Helical" evidence="1">
    <location>
        <begin position="6"/>
        <end position="26"/>
    </location>
</feature>
<dbReference type="HOGENOM" id="CLU_215284_0_0_7"/>
<evidence type="ECO:0000313" key="2">
    <source>
        <dbReference type="EMBL" id="AGW13964.1"/>
    </source>
</evidence>
<keyword evidence="1" id="KW-0472">Membrane</keyword>
<dbReference type="NCBIfam" id="TIGR04391">
    <property type="entry name" value="CcmD_alt_fam"/>
    <property type="match status" value="1"/>
</dbReference>
<dbReference type="KEGG" id="dgg:DGI_2209"/>
<name>T2GCQ6_MEGG1</name>
<keyword evidence="1" id="KW-1133">Transmembrane helix</keyword>
<evidence type="ECO:0000313" key="3">
    <source>
        <dbReference type="Proteomes" id="UP000016587"/>
    </source>
</evidence>
<dbReference type="RefSeq" id="WP_021760910.1">
    <property type="nucleotide sequence ID" value="NC_022444.1"/>
</dbReference>
<evidence type="ECO:0008006" key="4">
    <source>
        <dbReference type="Google" id="ProtNLM"/>
    </source>
</evidence>
<dbReference type="STRING" id="1121448.DGI_2209"/>
<sequence>MDVQTALMAANALVWLGVAGYIVFLAGRQRLLSQRIDRLEHLHGPEK</sequence>
<reference evidence="3" key="2">
    <citation type="submission" date="2013-07" db="EMBL/GenBank/DDBJ databases">
        <authorList>
            <person name="Morais-Silva F.O."/>
            <person name="Rezende A.M."/>
            <person name="Pimentel C."/>
            <person name="Resende D.M."/>
            <person name="Santos C.I."/>
            <person name="Clemente C."/>
            <person name="de Oliveira L.M."/>
            <person name="da Silva S.M."/>
            <person name="Costa D.A."/>
            <person name="Varela-Raposo A."/>
            <person name="Horacio E.C.A."/>
            <person name="Matos M."/>
            <person name="Flores O."/>
            <person name="Ruiz J.C."/>
            <person name="Rodrigues-Pousada C."/>
        </authorList>
    </citation>
    <scope>NUCLEOTIDE SEQUENCE [LARGE SCALE GENOMIC DNA]</scope>
    <source>
        <strain evidence="3">ATCC 19364 / DSM 1382 / NCIMB 9332 / VKM B-1759</strain>
    </source>
</reference>
<dbReference type="OrthoDB" id="5472224at2"/>
<reference evidence="2 3" key="1">
    <citation type="journal article" date="2013" name="J. Bacteriol.">
        <title>Roles of HynAB and Ech, the only two hydrogenases found in the model sulfate reducer Desulfovibrio gigas.</title>
        <authorList>
            <person name="Morais-Silva F.O."/>
            <person name="Santos C.I."/>
            <person name="Rodrigues R."/>
            <person name="Pereira I.A."/>
            <person name="Rodrigues-Pousada C."/>
        </authorList>
    </citation>
    <scope>NUCLEOTIDE SEQUENCE [LARGE SCALE GENOMIC DNA]</scope>
    <source>
        <strain evidence="3">ATCC 19364 / DSM 1382 / NCIMB 9332 / VKM B-1759</strain>
    </source>
</reference>
<proteinExistence type="predicted"/>
<evidence type="ECO:0000256" key="1">
    <source>
        <dbReference type="SAM" id="Phobius"/>
    </source>
</evidence>